<comment type="caution">
    <text evidence="2">The sequence shown here is derived from an EMBL/GenBank/DDBJ whole genome shotgun (WGS) entry which is preliminary data.</text>
</comment>
<keyword evidence="3" id="KW-1185">Reference proteome</keyword>
<feature type="non-terminal residue" evidence="2">
    <location>
        <position position="1"/>
    </location>
</feature>
<gene>
    <name evidence="2" type="ORF">EVOR1521_LOCUS12217</name>
</gene>
<dbReference type="AlphaFoldDB" id="A0AA36IDV8"/>
<dbReference type="Proteomes" id="UP001178507">
    <property type="component" value="Unassembled WGS sequence"/>
</dbReference>
<evidence type="ECO:0000313" key="3">
    <source>
        <dbReference type="Proteomes" id="UP001178507"/>
    </source>
</evidence>
<protein>
    <submittedName>
        <fullName evidence="2">Uncharacterized protein</fullName>
    </submittedName>
</protein>
<keyword evidence="1" id="KW-0175">Coiled coil</keyword>
<accession>A0AA36IDV8</accession>
<name>A0AA36IDV8_9DINO</name>
<evidence type="ECO:0000256" key="1">
    <source>
        <dbReference type="SAM" id="Coils"/>
    </source>
</evidence>
<organism evidence="2 3">
    <name type="scientific">Effrenium voratum</name>
    <dbReference type="NCBI Taxonomy" id="2562239"/>
    <lineage>
        <taxon>Eukaryota</taxon>
        <taxon>Sar</taxon>
        <taxon>Alveolata</taxon>
        <taxon>Dinophyceae</taxon>
        <taxon>Suessiales</taxon>
        <taxon>Symbiodiniaceae</taxon>
        <taxon>Effrenium</taxon>
    </lineage>
</organism>
<dbReference type="EMBL" id="CAUJNA010001266">
    <property type="protein sequence ID" value="CAJ1385659.1"/>
    <property type="molecule type" value="Genomic_DNA"/>
</dbReference>
<sequence>MLLRETQDGGKKEKRADRLSVRARVEAELALEREKVATQEAVQQLQERNQVMELQHNNDTLRQQLTLVQDQHGKAAALNDEWNNFYRGAKARFLESDEHWKTKKKLERELSEMQRKVSQQPRALPALDQHRASEHFFWAPVSGSSFGFVALVQQRLTMEHWEALQRAALSGDPEAEQLSGRIVGRLDTDQDRARYLAGYMQEAGDSEAWQGIYKAMEFDDKLEEQWRSLQAAALNMDRLAVLLAGVVQNRSKGEGQEAVTLQRLLKACHAQSWCDINYGVASALMNSIPALFDEEDLDSEQAGPVTGASPHGNDACEFERQEMERQRMFDARALEVKVDTYAPVSSDENDHYVGDMEAVADGDVVYFDRVNPVALDALGSLQISKVHRTGAHGPVLRVLGDVAVQCSRGCVKTFKAVFIEEKGMVELGMKGRRHSGRLTPKQVQAHGLGKFRGLAPCHLGTSIFCLPRFLRDVLRAGLKADCGANAEKMKKLKQANQQQWVPIEDMLAELTPGFFALFHLAYETLLWGRKMRTIGPVPAKCAALLEQELTDELGDAVKEFVLARLERATRLTAGAPAADIYSALQKHLETKMEEGKISVEVNGNLLKQAGLVEKRTKTVLGVDGKRRNVYVLLYRFPKADGGKDPIESGVKLSTGNADASSARPVICERITVELDAAGTGSRWY</sequence>
<feature type="coiled-coil region" evidence="1">
    <location>
        <begin position="28"/>
        <end position="71"/>
    </location>
</feature>
<evidence type="ECO:0000313" key="2">
    <source>
        <dbReference type="EMBL" id="CAJ1385659.1"/>
    </source>
</evidence>
<proteinExistence type="predicted"/>
<reference evidence="2" key="1">
    <citation type="submission" date="2023-08" db="EMBL/GenBank/DDBJ databases">
        <authorList>
            <person name="Chen Y."/>
            <person name="Shah S."/>
            <person name="Dougan E. K."/>
            <person name="Thang M."/>
            <person name="Chan C."/>
        </authorList>
    </citation>
    <scope>NUCLEOTIDE SEQUENCE</scope>
</reference>